<dbReference type="Pfam" id="PF25596">
    <property type="entry name" value="CPSase_L_D1"/>
    <property type="match status" value="2"/>
</dbReference>
<dbReference type="InterPro" id="IPR005480">
    <property type="entry name" value="CPSase_lsu_oligo"/>
</dbReference>
<comment type="subunit">
    <text evidence="19 20">Composed of two chains; the small (or glutamine) chain promotes the hydrolysis of glutamine to ammonia, which is used by the large (or ammonia) chain to synthesize carbamoyl phosphate. Tetramer of heterodimers (alpha,beta)4.</text>
</comment>
<keyword evidence="14" id="KW-0464">Manganese</keyword>
<dbReference type="HAMAP" id="MF_01210_A">
    <property type="entry name" value="CPSase_L_chain_A"/>
    <property type="match status" value="1"/>
</dbReference>
<comment type="catalytic activity">
    <reaction evidence="16 20">
        <text>hydrogencarbonate + L-glutamine + 2 ATP + H2O = carbamoyl phosphate + L-glutamate + 2 ADP + phosphate + 2 H(+)</text>
        <dbReference type="Rhea" id="RHEA:18633"/>
        <dbReference type="ChEBI" id="CHEBI:15377"/>
        <dbReference type="ChEBI" id="CHEBI:15378"/>
        <dbReference type="ChEBI" id="CHEBI:17544"/>
        <dbReference type="ChEBI" id="CHEBI:29985"/>
        <dbReference type="ChEBI" id="CHEBI:30616"/>
        <dbReference type="ChEBI" id="CHEBI:43474"/>
        <dbReference type="ChEBI" id="CHEBI:58228"/>
        <dbReference type="ChEBI" id="CHEBI:58359"/>
        <dbReference type="ChEBI" id="CHEBI:456216"/>
        <dbReference type="EC" id="6.3.5.5"/>
    </reaction>
</comment>
<feature type="domain" description="ATP-grasp" evidence="21">
    <location>
        <begin position="678"/>
        <end position="868"/>
    </location>
</feature>
<feature type="binding site" evidence="20">
    <location>
        <position position="298"/>
    </location>
    <ligand>
        <name>Mn(2+)</name>
        <dbReference type="ChEBI" id="CHEBI:29035"/>
        <label>2</label>
    </ligand>
</feature>
<evidence type="ECO:0000259" key="21">
    <source>
        <dbReference type="PROSITE" id="PS50975"/>
    </source>
</evidence>
<evidence type="ECO:0000256" key="9">
    <source>
        <dbReference type="ARBA" id="ARBA00022737"/>
    </source>
</evidence>
<evidence type="ECO:0000256" key="20">
    <source>
        <dbReference type="HAMAP-Rule" id="MF_01210"/>
    </source>
</evidence>
<dbReference type="InterPro" id="IPR005479">
    <property type="entry name" value="CPAse_ATP-bd"/>
</dbReference>
<evidence type="ECO:0000256" key="17">
    <source>
        <dbReference type="ARBA" id="ARBA00057223"/>
    </source>
</evidence>
<keyword evidence="7 20" id="KW-0028">Amino-acid biosynthesis</keyword>
<evidence type="ECO:0000256" key="18">
    <source>
        <dbReference type="ARBA" id="ARBA00060037"/>
    </source>
</evidence>
<comment type="pathway">
    <text evidence="3 20">Amino-acid biosynthesis; L-arginine biosynthesis; carbamoyl phosphate from bicarbonate: step 1/1.</text>
</comment>
<feature type="binding site" evidence="20">
    <location>
        <position position="298"/>
    </location>
    <ligand>
        <name>Mg(2+)</name>
        <dbReference type="ChEBI" id="CHEBI:18420"/>
        <label>2</label>
    </ligand>
</feature>
<feature type="binding site" evidence="20">
    <location>
        <position position="172"/>
    </location>
    <ligand>
        <name>ATP</name>
        <dbReference type="ChEBI" id="CHEBI:30616"/>
        <label>1</label>
    </ligand>
</feature>
<dbReference type="GO" id="GO:0006526">
    <property type="term" value="P:L-arginine biosynthetic process"/>
    <property type="evidence" value="ECO:0007669"/>
    <property type="project" value="UniProtKB-UniRule"/>
</dbReference>
<feature type="binding site" evidence="20">
    <location>
        <position position="296"/>
    </location>
    <ligand>
        <name>Mg(2+)</name>
        <dbReference type="ChEBI" id="CHEBI:18420"/>
        <label>1</label>
    </ligand>
</feature>
<dbReference type="GO" id="GO:0044205">
    <property type="term" value="P:'de novo' UMP biosynthetic process"/>
    <property type="evidence" value="ECO:0007669"/>
    <property type="project" value="UniProtKB-UniRule"/>
</dbReference>
<dbReference type="PRINTS" id="PR00098">
    <property type="entry name" value="CPSASE"/>
</dbReference>
<dbReference type="GO" id="GO:0046872">
    <property type="term" value="F:metal ion binding"/>
    <property type="evidence" value="ECO:0007669"/>
    <property type="project" value="UniProtKB-KW"/>
</dbReference>
<feature type="binding site" evidence="20">
    <location>
        <position position="839"/>
    </location>
    <ligand>
        <name>Mg(2+)</name>
        <dbReference type="ChEBI" id="CHEBI:18420"/>
        <label>3</label>
    </ligand>
</feature>
<feature type="binding site" evidence="20">
    <location>
        <position position="296"/>
    </location>
    <ligand>
        <name>Mn(2+)</name>
        <dbReference type="ChEBI" id="CHEBI:29035"/>
        <label>1</label>
    </ligand>
</feature>
<keyword evidence="12" id="KW-0460">Magnesium</keyword>
<keyword evidence="11 20" id="KW-0067">ATP-binding</keyword>
<evidence type="ECO:0000256" key="2">
    <source>
        <dbReference type="ARBA" id="ARBA00004812"/>
    </source>
</evidence>
<dbReference type="EMBL" id="DRZC01000028">
    <property type="protein sequence ID" value="HHQ80228.1"/>
    <property type="molecule type" value="Genomic_DNA"/>
</dbReference>
<dbReference type="InterPro" id="IPR058047">
    <property type="entry name" value="CPSase_preATP-grasp"/>
</dbReference>
<dbReference type="FunFam" id="3.40.50.20:FF:000001">
    <property type="entry name" value="Carbamoyl-phosphate synthase large chain"/>
    <property type="match status" value="1"/>
</dbReference>
<feature type="binding site" evidence="20">
    <location>
        <position position="166"/>
    </location>
    <ligand>
        <name>ATP</name>
        <dbReference type="ChEBI" id="CHEBI:30616"/>
        <label>1</label>
    </ligand>
</feature>
<dbReference type="PANTHER" id="PTHR11405">
    <property type="entry name" value="CARBAMOYLTRANSFERASE FAMILY MEMBER"/>
    <property type="match status" value="1"/>
</dbReference>
<feature type="binding site" evidence="20">
    <location>
        <position position="296"/>
    </location>
    <ligand>
        <name>Mg(2+)</name>
        <dbReference type="ChEBI" id="CHEBI:18420"/>
        <label>2</label>
    </ligand>
</feature>
<evidence type="ECO:0000256" key="11">
    <source>
        <dbReference type="ARBA" id="ARBA00022840"/>
    </source>
</evidence>
<dbReference type="Gene3D" id="3.30.470.20">
    <property type="entry name" value="ATP-grasp fold, B domain"/>
    <property type="match status" value="2"/>
</dbReference>
<dbReference type="GO" id="GO:0006541">
    <property type="term" value="P:glutamine metabolic process"/>
    <property type="evidence" value="ECO:0007669"/>
    <property type="project" value="TreeGrafter"/>
</dbReference>
<dbReference type="PROSITE" id="PS50975">
    <property type="entry name" value="ATP_GRASP"/>
    <property type="match status" value="2"/>
</dbReference>
<evidence type="ECO:0000259" key="22">
    <source>
        <dbReference type="PROSITE" id="PS51855"/>
    </source>
</evidence>
<dbReference type="NCBIfam" id="TIGR01369">
    <property type="entry name" value="CPSaseII_lrg"/>
    <property type="match status" value="1"/>
</dbReference>
<proteinExistence type="inferred from homology"/>
<dbReference type="SMART" id="SM01096">
    <property type="entry name" value="CPSase_L_D3"/>
    <property type="match status" value="1"/>
</dbReference>
<dbReference type="FunFam" id="3.40.50.20:FF:000002">
    <property type="entry name" value="Carbamoyl-phosphate synthase large chain"/>
    <property type="match status" value="1"/>
</dbReference>
<evidence type="ECO:0000256" key="3">
    <source>
        <dbReference type="ARBA" id="ARBA00005077"/>
    </source>
</evidence>
<feature type="binding site" evidence="20">
    <location>
        <position position="205"/>
    </location>
    <ligand>
        <name>ATP</name>
        <dbReference type="ChEBI" id="CHEBI:30616"/>
        <label>1</label>
    </ligand>
</feature>
<feature type="binding site" evidence="20">
    <location>
        <position position="786"/>
    </location>
    <ligand>
        <name>ATP</name>
        <dbReference type="ChEBI" id="CHEBI:30616"/>
        <label>2</label>
    </ligand>
</feature>
<dbReference type="Gene3D" id="3.30.1490.20">
    <property type="entry name" value="ATP-grasp fold, A domain"/>
    <property type="match status" value="1"/>
</dbReference>
<dbReference type="InterPro" id="IPR011607">
    <property type="entry name" value="MGS-like_dom"/>
</dbReference>
<evidence type="ECO:0000256" key="15">
    <source>
        <dbReference type="ARBA" id="ARBA00047359"/>
    </source>
</evidence>
<evidence type="ECO:0000256" key="8">
    <source>
        <dbReference type="ARBA" id="ARBA00022723"/>
    </source>
</evidence>
<feature type="domain" description="MGS-like" evidence="22">
    <location>
        <begin position="938"/>
        <end position="1066"/>
    </location>
</feature>
<dbReference type="PROSITE" id="PS00866">
    <property type="entry name" value="CPSASE_1"/>
    <property type="match status" value="1"/>
</dbReference>
<keyword evidence="8" id="KW-0479">Metal-binding</keyword>
<gene>
    <name evidence="20 23" type="primary">carB</name>
    <name evidence="23" type="ORF">ENM78_02015</name>
</gene>
<feature type="region of interest" description="Carboxyphosphate synthetic domain" evidence="20">
    <location>
        <begin position="1"/>
        <end position="399"/>
    </location>
</feature>
<dbReference type="Pfam" id="PF02787">
    <property type="entry name" value="CPSase_L_D3"/>
    <property type="match status" value="1"/>
</dbReference>
<comment type="cofactor">
    <cofactor evidence="1">
        <name>Mn(2+)</name>
        <dbReference type="ChEBI" id="CHEBI:29035"/>
    </cofactor>
</comment>
<comment type="pathway">
    <text evidence="2 20">Pyrimidine metabolism; UMP biosynthesis via de novo pathway; (S)-dihydroorotate from bicarbonate: step 1/3.</text>
</comment>
<feature type="binding site" evidence="20">
    <location>
        <position position="784"/>
    </location>
    <ligand>
        <name>ATP</name>
        <dbReference type="ChEBI" id="CHEBI:30616"/>
        <label>2</label>
    </ligand>
</feature>
<dbReference type="InterPro" id="IPR011761">
    <property type="entry name" value="ATP-grasp"/>
</dbReference>
<feature type="binding site" evidence="20">
    <location>
        <position position="785"/>
    </location>
    <ligand>
        <name>ATP</name>
        <dbReference type="ChEBI" id="CHEBI:30616"/>
        <label>2</label>
    </ligand>
</feature>
<name>A0A7J3ZJJ8_9CREN</name>
<feature type="binding site" evidence="20">
    <location>
        <position position="714"/>
    </location>
    <ligand>
        <name>ATP</name>
        <dbReference type="ChEBI" id="CHEBI:30616"/>
        <label>2</label>
    </ligand>
</feature>
<feature type="domain" description="ATP-grasp" evidence="21">
    <location>
        <begin position="130"/>
        <end position="325"/>
    </location>
</feature>
<protein>
    <recommendedName>
        <fullName evidence="20">Carbamoyl phosphate synthase large chain</fullName>
        <ecNumber evidence="20">6.3.4.16</ecNumber>
        <ecNumber evidence="20">6.3.5.5</ecNumber>
    </recommendedName>
    <alternativeName>
        <fullName evidence="20">Carbamoyl phosphate synthetase ammonia chain</fullName>
    </alternativeName>
</protein>
<dbReference type="FunFam" id="3.30.470.20:FF:000026">
    <property type="entry name" value="Carbamoyl-phosphate synthase large chain"/>
    <property type="match status" value="1"/>
</dbReference>
<dbReference type="EC" id="6.3.5.5" evidence="20"/>
<dbReference type="PROSITE" id="PS00867">
    <property type="entry name" value="CPSASE_2"/>
    <property type="match status" value="1"/>
</dbReference>
<dbReference type="EC" id="6.3.4.16" evidence="20"/>
<comment type="function">
    <text evidence="18">Small subunit of the glutamine-dependent carbamoyl phosphate synthetase (CPSase). CPSase catalyzes the formation of carbamoyl phosphate from the ammonia moiety of glutamine, carbonate, and phosphate donated by ATP, constituting the first step of the biosynthetic pathway leading to pyrimidine nucleotides. The large subunit (synthetase) binds the substrates ammonia (free or transferred from glutamine from the small subunit), hydrogencarbonate and ATP and carries out an ATP-coupled ligase reaction, activating hydrogencarbonate by forming carboxy phosphate which reacts with ammonia to form carbamoyl phosphate.</text>
</comment>
<feature type="binding site" evidence="20">
    <location>
        <position position="281"/>
    </location>
    <ligand>
        <name>ATP</name>
        <dbReference type="ChEBI" id="CHEBI:30616"/>
        <label>1</label>
    </ligand>
</feature>
<evidence type="ECO:0000256" key="12">
    <source>
        <dbReference type="ARBA" id="ARBA00022842"/>
    </source>
</evidence>
<evidence type="ECO:0000256" key="6">
    <source>
        <dbReference type="ARBA" id="ARBA00022598"/>
    </source>
</evidence>
<dbReference type="FunFam" id="1.10.1030.10:FF:000002">
    <property type="entry name" value="Carbamoyl-phosphate synthase large chain"/>
    <property type="match status" value="1"/>
</dbReference>
<dbReference type="InterPro" id="IPR036897">
    <property type="entry name" value="CarbamoylP_synth_lsu_oligo_sf"/>
</dbReference>
<keyword evidence="10 20" id="KW-0547">Nucleotide-binding</keyword>
<keyword evidence="6 20" id="KW-0436">Ligase</keyword>
<keyword evidence="9 20" id="KW-0677">Repeat</keyword>
<feature type="binding site" evidence="20">
    <location>
        <position position="827"/>
    </location>
    <ligand>
        <name>ATP</name>
        <dbReference type="ChEBI" id="CHEBI:30616"/>
        <label>2</label>
    </ligand>
</feature>
<feature type="binding site" evidence="20">
    <location>
        <position position="296"/>
    </location>
    <ligand>
        <name>ATP</name>
        <dbReference type="ChEBI" id="CHEBI:30616"/>
        <label>1</label>
    </ligand>
</feature>
<evidence type="ECO:0000256" key="1">
    <source>
        <dbReference type="ARBA" id="ARBA00001936"/>
    </source>
</evidence>
<dbReference type="GO" id="GO:0005737">
    <property type="term" value="C:cytoplasm"/>
    <property type="evidence" value="ECO:0007669"/>
    <property type="project" value="TreeGrafter"/>
</dbReference>
<feature type="binding site" evidence="20">
    <location>
        <position position="173"/>
    </location>
    <ligand>
        <name>ATP</name>
        <dbReference type="ChEBI" id="CHEBI:30616"/>
        <label>1</label>
    </ligand>
</feature>
<feature type="region of interest" description="Allosteric domain" evidence="20">
    <location>
        <begin position="939"/>
        <end position="1071"/>
    </location>
</feature>
<dbReference type="FunFam" id="3.30.470.20:FF:000001">
    <property type="entry name" value="Carbamoyl-phosphate synthase large chain"/>
    <property type="match status" value="1"/>
</dbReference>
<evidence type="ECO:0000256" key="4">
    <source>
        <dbReference type="ARBA" id="ARBA00009799"/>
    </source>
</evidence>
<feature type="binding site" evidence="20">
    <location>
        <position position="827"/>
    </location>
    <ligand>
        <name>Mg(2+)</name>
        <dbReference type="ChEBI" id="CHEBI:18420"/>
        <label>3</label>
    </ligand>
</feature>
<feature type="binding site" evidence="20">
    <location>
        <position position="787"/>
    </location>
    <ligand>
        <name>ATP</name>
        <dbReference type="ChEBI" id="CHEBI:30616"/>
        <label>2</label>
    </ligand>
</feature>
<feature type="binding site" evidence="20">
    <location>
        <position position="760"/>
    </location>
    <ligand>
        <name>ATP</name>
        <dbReference type="ChEBI" id="CHEBI:30616"/>
        <label>2</label>
    </ligand>
</feature>
<feature type="binding site" evidence="20">
    <location>
        <position position="753"/>
    </location>
    <ligand>
        <name>ATP</name>
        <dbReference type="ChEBI" id="CHEBI:30616"/>
        <label>2</label>
    </ligand>
</feature>
<feature type="binding site" evidence="20">
    <location>
        <position position="839"/>
    </location>
    <ligand>
        <name>Mg(2+)</name>
        <dbReference type="ChEBI" id="CHEBI:18420"/>
        <label>4</label>
    </ligand>
</feature>
<dbReference type="GO" id="GO:0005524">
    <property type="term" value="F:ATP binding"/>
    <property type="evidence" value="ECO:0007669"/>
    <property type="project" value="UniProtKB-UniRule"/>
</dbReference>
<comment type="similarity">
    <text evidence="4 20">Belongs to the CarB family.</text>
</comment>
<feature type="binding site" evidence="20">
    <location>
        <position position="296"/>
    </location>
    <ligand>
        <name>Mn(2+)</name>
        <dbReference type="ChEBI" id="CHEBI:29035"/>
        <label>2</label>
    </ligand>
</feature>
<dbReference type="UniPathway" id="UPA00068">
    <property type="reaction ID" value="UER00171"/>
</dbReference>
<evidence type="ECO:0000256" key="19">
    <source>
        <dbReference type="ARBA" id="ARBA00062056"/>
    </source>
</evidence>
<dbReference type="UniPathway" id="UPA00070">
    <property type="reaction ID" value="UER00115"/>
</dbReference>
<comment type="cofactor">
    <cofactor evidence="20">
        <name>Mg(2+)</name>
        <dbReference type="ChEBI" id="CHEBI:18420"/>
    </cofactor>
    <cofactor evidence="20">
        <name>Mn(2+)</name>
        <dbReference type="ChEBI" id="CHEBI:29035"/>
    </cofactor>
    <text evidence="20">Binds 4 Mg(2+) or Mn(2+) ions per subunit.</text>
</comment>
<dbReference type="PROSITE" id="PS51855">
    <property type="entry name" value="MGS"/>
    <property type="match status" value="1"/>
</dbReference>
<comment type="function">
    <text evidence="17 20">Large subunit of the glutamine-dependent carbamoyl phosphate synthetase (CPSase). CPSase catalyzes the formation of carbamoyl phosphate from the ammonia moiety of glutamine, carbonate, and phosphate donated by ATP, constituting the first step of 2 biosynthetic pathways, one leading to arginine and/or urea and the other to pyrimidine nucleotides. The large subunit (synthetase) binds the substrates ammonia (free or transferred from glutamine from the small subunit), hydrogencarbonate and ATP and carries out an ATP-coupled ligase reaction, activating hydrogencarbonate by forming carboxy phosphate which reacts with ammonia to form carbamoyl phosphate.</text>
</comment>
<dbReference type="GO" id="GO:0004088">
    <property type="term" value="F:carbamoyl-phosphate synthase (glutamine-hydrolyzing) activity"/>
    <property type="evidence" value="ECO:0007669"/>
    <property type="project" value="UniProtKB-UniRule"/>
</dbReference>
<feature type="binding site" evidence="20">
    <location>
        <position position="281"/>
    </location>
    <ligand>
        <name>Mn(2+)</name>
        <dbReference type="ChEBI" id="CHEBI:29035"/>
        <label>1</label>
    </ligand>
</feature>
<feature type="binding site" evidence="20">
    <location>
        <position position="839"/>
    </location>
    <ligand>
        <name>ATP</name>
        <dbReference type="ChEBI" id="CHEBI:30616"/>
        <label>2</label>
    </ligand>
</feature>
<dbReference type="Gene3D" id="1.10.1030.10">
    <property type="entry name" value="Carbamoyl-phosphate synthetase, large subunit oligomerisation domain"/>
    <property type="match status" value="1"/>
</dbReference>
<feature type="binding site" evidence="20">
    <location>
        <position position="207"/>
    </location>
    <ligand>
        <name>ATP</name>
        <dbReference type="ChEBI" id="CHEBI:30616"/>
        <label>1</label>
    </ligand>
</feature>
<dbReference type="InterPro" id="IPR005483">
    <property type="entry name" value="CPSase_dom"/>
</dbReference>
<comment type="caution">
    <text evidence="23">The sequence shown here is derived from an EMBL/GenBank/DDBJ whole genome shotgun (WGS) entry which is preliminary data.</text>
</comment>
<keyword evidence="13 20" id="KW-0665">Pyrimidine biosynthesis</keyword>
<reference evidence="23" key="1">
    <citation type="journal article" date="2020" name="mSystems">
        <title>Genome- and Community-Level Interaction Insights into Carbon Utilization and Element Cycling Functions of Hydrothermarchaeota in Hydrothermal Sediment.</title>
        <authorList>
            <person name="Zhou Z."/>
            <person name="Liu Y."/>
            <person name="Xu W."/>
            <person name="Pan J."/>
            <person name="Luo Z.H."/>
            <person name="Li M."/>
        </authorList>
    </citation>
    <scope>NUCLEOTIDE SEQUENCE [LARGE SCALE GENOMIC DNA]</scope>
    <source>
        <strain evidence="23">SpSt-1116</strain>
    </source>
</reference>
<comment type="catalytic activity">
    <reaction evidence="15 20">
        <text>hydrogencarbonate + NH4(+) + 2 ATP = carbamoyl phosphate + 2 ADP + phosphate + 2 H(+)</text>
        <dbReference type="Rhea" id="RHEA:18029"/>
        <dbReference type="ChEBI" id="CHEBI:15378"/>
        <dbReference type="ChEBI" id="CHEBI:17544"/>
        <dbReference type="ChEBI" id="CHEBI:28938"/>
        <dbReference type="ChEBI" id="CHEBI:30616"/>
        <dbReference type="ChEBI" id="CHEBI:43474"/>
        <dbReference type="ChEBI" id="CHEBI:58228"/>
        <dbReference type="ChEBI" id="CHEBI:456216"/>
        <dbReference type="EC" id="6.3.4.16"/>
    </reaction>
</comment>
<dbReference type="InterPro" id="IPR013815">
    <property type="entry name" value="ATP_grasp_subdomain_1"/>
</dbReference>
<dbReference type="SUPFAM" id="SSF56059">
    <property type="entry name" value="Glutathione synthetase ATP-binding domain-like"/>
    <property type="match status" value="2"/>
</dbReference>
<evidence type="ECO:0000256" key="7">
    <source>
        <dbReference type="ARBA" id="ARBA00022605"/>
    </source>
</evidence>
<feature type="binding site" evidence="20">
    <location>
        <position position="827"/>
    </location>
    <ligand>
        <name>Mn(2+)</name>
        <dbReference type="ChEBI" id="CHEBI:29035"/>
        <label>3</label>
    </ligand>
</feature>
<dbReference type="PANTHER" id="PTHR11405:SF53">
    <property type="entry name" value="CARBAMOYL-PHOSPHATE SYNTHASE [AMMONIA], MITOCHONDRIAL"/>
    <property type="match status" value="1"/>
</dbReference>
<feature type="binding site" evidence="20">
    <location>
        <position position="212"/>
    </location>
    <ligand>
        <name>ATP</name>
        <dbReference type="ChEBI" id="CHEBI:30616"/>
        <label>1</label>
    </ligand>
</feature>
<feature type="binding site" evidence="20">
    <location>
        <position position="126"/>
    </location>
    <ligand>
        <name>ATP</name>
        <dbReference type="ChEBI" id="CHEBI:30616"/>
        <label>1</label>
    </ligand>
</feature>
<feature type="binding site" evidence="20">
    <location>
        <position position="238"/>
    </location>
    <ligand>
        <name>ATP</name>
        <dbReference type="ChEBI" id="CHEBI:30616"/>
        <label>1</label>
    </ligand>
</feature>
<dbReference type="SUPFAM" id="SSF48108">
    <property type="entry name" value="Carbamoyl phosphate synthetase, large subunit connection domain"/>
    <property type="match status" value="1"/>
</dbReference>
<feature type="binding site" evidence="20">
    <location>
        <position position="839"/>
    </location>
    <ligand>
        <name>Mn(2+)</name>
        <dbReference type="ChEBI" id="CHEBI:29035"/>
        <label>4</label>
    </ligand>
</feature>
<dbReference type="Pfam" id="PF02786">
    <property type="entry name" value="CPSase_L_D2"/>
    <property type="match status" value="2"/>
</dbReference>
<dbReference type="FunFam" id="3.30.1490.20:FF:000001">
    <property type="entry name" value="Carbamoyl-phosphate synthase large chain"/>
    <property type="match status" value="1"/>
</dbReference>
<evidence type="ECO:0000313" key="23">
    <source>
        <dbReference type="EMBL" id="HHQ80228.1"/>
    </source>
</evidence>
<dbReference type="InterPro" id="IPR016185">
    <property type="entry name" value="PreATP-grasp_dom_sf"/>
</dbReference>
<evidence type="ECO:0000256" key="5">
    <source>
        <dbReference type="ARBA" id="ARBA00022571"/>
    </source>
</evidence>
<organism evidence="23">
    <name type="scientific">Fervidicoccus fontis</name>
    <dbReference type="NCBI Taxonomy" id="683846"/>
    <lineage>
        <taxon>Archaea</taxon>
        <taxon>Thermoproteota</taxon>
        <taxon>Thermoprotei</taxon>
        <taxon>Fervidicoccales</taxon>
        <taxon>Fervidicoccaceae</taxon>
        <taxon>Fervidicoccus</taxon>
    </lineage>
</organism>
<evidence type="ECO:0000256" key="16">
    <source>
        <dbReference type="ARBA" id="ARBA00048816"/>
    </source>
</evidence>
<comment type="caution">
    <text evidence="20">Lacks conserved residue(s) required for the propagation of feature annotation.</text>
</comment>
<evidence type="ECO:0000256" key="14">
    <source>
        <dbReference type="ARBA" id="ARBA00023211"/>
    </source>
</evidence>
<accession>A0A7J3ZJJ8</accession>
<evidence type="ECO:0000256" key="13">
    <source>
        <dbReference type="ARBA" id="ARBA00022975"/>
    </source>
</evidence>
<feature type="binding site" evidence="20">
    <location>
        <position position="239"/>
    </location>
    <ligand>
        <name>ATP</name>
        <dbReference type="ChEBI" id="CHEBI:30616"/>
        <label>1</label>
    </ligand>
</feature>
<dbReference type="Gene3D" id="3.40.50.20">
    <property type="match status" value="2"/>
</dbReference>
<dbReference type="GO" id="GO:0004087">
    <property type="term" value="F:carbamoyl-phosphate synthase (ammonia) activity"/>
    <property type="evidence" value="ECO:0007669"/>
    <property type="project" value="UniProtKB-EC"/>
</dbReference>
<dbReference type="InterPro" id="IPR006275">
    <property type="entry name" value="CPSase_lsu"/>
</dbReference>
<sequence length="1071" mass="119021">MEVPSRVLVIGSGAIKIAEAAEFDYSGSQALKALKEEGIQTVLVNPNVATIQTSHKLADRVYLVPVTPEFLEKVIERERPDGIMVGFGGQLALTAGVLLHKRGVLSRYGVRVLGTPIEGIEKALNREKFKRTMLEAGLPVPPSMAAETMREALEAADRLGYPVIVRVSFNLGGRGSFVAWSRNEFELKLSKAFAHSEIGQVLVERHLHHWKEIEFEVMRDSRGNVAAVACLENMDPMGVHTGESIVVAPCQTLTNNEYQILRRASIGVAEAIGLIGECNVQLALNPENSDEYYVIETNPRMSRSSALASKATGYPLAYLAAKVALGYTLDEIINRVTGVTCSCFEPSLDYVVVKVPRWDLEKFDYVNRTLGSEMMSVGEVMAIGRNLHEALQKAIRMLDIGEPGVVGGSYYYSEESLEEVMRRLREREPYWPLHAAKALRLGATVEEISRVTGIDRFFLNVIKDLVELEGLLREASNSEYQLRRLIRIAKEYGFSDEQIGAITKLDELAIRRMRVEEGLRPSVKRIDTLAAEWPAVTNYLYTTYSSFEDDVPPADREDGKIVILGAGVFRIGVSVEFDWAVVNITEAVRRRGYRTIVINYNPETVSTDWDVNDILYFDELSFERVVDIVEHEKPKGVIVFAGGQLANNIAKRLYDFGVPILGTSGESVHRAEARFLFSRIVEKLGLKQPPWVEATSIREAVAFAESMGYPVIVRPSYVLSGSAMRIAYSQSELVSFLEHASKISPKYPVVVSKFYENSMEAEIDAVSDSKRVVGVTLEHIERAGVHSGDSTMVTPARRLSPSVVKQMREAAIRLALELEIEGPFNIQFLAEGNEAQIIELNLRASRSMPFSSKARGVNLMELSADAILEGRLPIGNPGEFYELPAKVWAVKSPQFSWAQLRGAYPALGPEMKSTGEVSSLDERFEHALLKSWLSCVPNRIPPRGKMVLSYTGVEADRKLLYEAAKLLEQAEYTVLTIREAQLNGIEEISLREAESMLSRGLVGIVLTSGNTPWLDYRLRRLAADLNVPLVLEANLAHELAQAISKTSIEEVEVKELSEYWHAVSTGGREGF</sequence>
<dbReference type="NCBIfam" id="NF009455">
    <property type="entry name" value="PRK12815.1"/>
    <property type="match status" value="1"/>
</dbReference>
<comment type="domain">
    <text evidence="20">The large subunit is composed of 2 ATP-grasp domains that are involved in binding the 2 ATP molecules needed for carbamoyl phosphate synthesis. The N-terminal ATP-grasp domain (referred to as the carboxyphosphate synthetic component) catalyzes the ATP-dependent phosphorylation of hydrogencarbonate to carboxyphosphate and the subsequent nucleophilic attack by ammonia to form a carbamate intermediate. The C-terminal ATP-grasp domain (referred to as the carbamoyl phosphate synthetic component) then catalyzes the phosphorylation of carbamate with the second ATP to form the end product carbamoyl phosphate. The reactive and unstable enzyme intermediates are sequentially channeled from one active site to the next through the interior of the protein over a distance of at least 96 A.</text>
</comment>
<feature type="binding site" evidence="20">
    <location>
        <position position="281"/>
    </location>
    <ligand>
        <name>Mg(2+)</name>
        <dbReference type="ChEBI" id="CHEBI:18420"/>
        <label>1</label>
    </ligand>
</feature>
<dbReference type="SUPFAM" id="SSF52440">
    <property type="entry name" value="PreATP-grasp domain"/>
    <property type="match status" value="2"/>
</dbReference>
<dbReference type="AlphaFoldDB" id="A0A7J3ZJJ8"/>
<keyword evidence="5 20" id="KW-0055">Arginine biosynthesis</keyword>
<feature type="binding site" evidence="20">
    <location>
        <position position="839"/>
    </location>
    <ligand>
        <name>Mn(2+)</name>
        <dbReference type="ChEBI" id="CHEBI:29035"/>
        <label>3</label>
    </ligand>
</feature>
<feature type="binding site" evidence="20">
    <location>
        <position position="841"/>
    </location>
    <ligand>
        <name>Mg(2+)</name>
        <dbReference type="ChEBI" id="CHEBI:18420"/>
        <label>4</label>
    </ligand>
</feature>
<feature type="binding site" evidence="20">
    <location>
        <position position="240"/>
    </location>
    <ligand>
        <name>ATP</name>
        <dbReference type="ChEBI" id="CHEBI:30616"/>
        <label>1</label>
    </ligand>
</feature>
<feature type="binding site" evidence="20">
    <location>
        <position position="841"/>
    </location>
    <ligand>
        <name>Mn(2+)</name>
        <dbReference type="ChEBI" id="CHEBI:29035"/>
        <label>4</label>
    </ligand>
</feature>
<evidence type="ECO:0000256" key="10">
    <source>
        <dbReference type="ARBA" id="ARBA00022741"/>
    </source>
</evidence>
<dbReference type="NCBIfam" id="NF003671">
    <property type="entry name" value="PRK05294.1"/>
    <property type="match status" value="1"/>
</dbReference>